<dbReference type="EMBL" id="ASPP01011703">
    <property type="protein sequence ID" value="ETO21354.1"/>
    <property type="molecule type" value="Genomic_DNA"/>
</dbReference>
<accession>X6N6H2</accession>
<sequence length="236" mass="26876">MEDVVRKRVNRMNRVYKKLRDVENRAMTTGSRDYLHGLIEIRELQMIMSNPLLKYFFTSFVSRSNQLFHDFQLASVAMLEQTATPDDPTILQLTGVQTLLQILERNKRTINLENDIEEVMKFVESMPDREIVIMQVARHLALAAPYKHVITGKQRPQNTASFAENDSRDPNNPYVIIDCLVSKLLEEWVGSICNVFGKSAMTSVRAALDDDVLAQVRPSNAAQLIVSCVWGLDASF</sequence>
<evidence type="ECO:0000313" key="1">
    <source>
        <dbReference type="EMBL" id="ETO21354.1"/>
    </source>
</evidence>
<protein>
    <submittedName>
        <fullName evidence="1">Uncharacterized protein</fullName>
    </submittedName>
</protein>
<name>X6N6H2_RETFI</name>
<comment type="caution">
    <text evidence="1">The sequence shown here is derived from an EMBL/GenBank/DDBJ whole genome shotgun (WGS) entry which is preliminary data.</text>
</comment>
<evidence type="ECO:0000313" key="2">
    <source>
        <dbReference type="Proteomes" id="UP000023152"/>
    </source>
</evidence>
<proteinExistence type="predicted"/>
<dbReference type="AlphaFoldDB" id="X6N6H2"/>
<reference evidence="1 2" key="1">
    <citation type="journal article" date="2013" name="Curr. Biol.">
        <title>The Genome of the Foraminiferan Reticulomyxa filosa.</title>
        <authorList>
            <person name="Glockner G."/>
            <person name="Hulsmann N."/>
            <person name="Schleicher M."/>
            <person name="Noegel A.A."/>
            <person name="Eichinger L."/>
            <person name="Gallinger C."/>
            <person name="Pawlowski J."/>
            <person name="Sierra R."/>
            <person name="Euteneuer U."/>
            <person name="Pillet L."/>
            <person name="Moustafa A."/>
            <person name="Platzer M."/>
            <person name="Groth M."/>
            <person name="Szafranski K."/>
            <person name="Schliwa M."/>
        </authorList>
    </citation>
    <scope>NUCLEOTIDE SEQUENCE [LARGE SCALE GENOMIC DNA]</scope>
</reference>
<gene>
    <name evidence="1" type="ORF">RFI_15849</name>
</gene>
<dbReference type="Proteomes" id="UP000023152">
    <property type="component" value="Unassembled WGS sequence"/>
</dbReference>
<keyword evidence="2" id="KW-1185">Reference proteome</keyword>
<organism evidence="1 2">
    <name type="scientific">Reticulomyxa filosa</name>
    <dbReference type="NCBI Taxonomy" id="46433"/>
    <lineage>
        <taxon>Eukaryota</taxon>
        <taxon>Sar</taxon>
        <taxon>Rhizaria</taxon>
        <taxon>Retaria</taxon>
        <taxon>Foraminifera</taxon>
        <taxon>Monothalamids</taxon>
        <taxon>Reticulomyxidae</taxon>
        <taxon>Reticulomyxa</taxon>
    </lineage>
</organism>